<dbReference type="InterPro" id="IPR029068">
    <property type="entry name" value="Glyas_Bleomycin-R_OHBP_Dase"/>
</dbReference>
<gene>
    <name evidence="2" type="ORF">DFQ59_101375</name>
</gene>
<dbReference type="Proteomes" id="UP000252707">
    <property type="component" value="Unassembled WGS sequence"/>
</dbReference>
<comment type="caution">
    <text evidence="2">The sequence shown here is derived from an EMBL/GenBank/DDBJ whole genome shotgun (WGS) entry which is preliminary data.</text>
</comment>
<keyword evidence="2" id="KW-0223">Dioxygenase</keyword>
<dbReference type="InterPro" id="IPR050383">
    <property type="entry name" value="GlyoxalaseI/FosfomycinResist"/>
</dbReference>
<feature type="domain" description="VOC" evidence="1">
    <location>
        <begin position="9"/>
        <end position="126"/>
    </location>
</feature>
<dbReference type="InterPro" id="IPR037523">
    <property type="entry name" value="VOC_core"/>
</dbReference>
<dbReference type="EMBL" id="QPJY01000001">
    <property type="protein sequence ID" value="RCX33076.1"/>
    <property type="molecule type" value="Genomic_DNA"/>
</dbReference>
<keyword evidence="3" id="KW-1185">Reference proteome</keyword>
<sequence>MSTPPDHLGMRHLALQVRDLAACEAFYTGLLRLRVEWRPDPDNVYLTSGNDSLALHRVPDPAAPPAGQRLDHLGFILPDPAAVDAWHGYLLARGVKMRAGPRTHRDGARSFYCEDPEGNVVQMIYHPPLAPDRG</sequence>
<dbReference type="InterPro" id="IPR004360">
    <property type="entry name" value="Glyas_Fos-R_dOase_dom"/>
</dbReference>
<keyword evidence="2" id="KW-0560">Oxidoreductase</keyword>
<name>A0A369CK65_9GAMM</name>
<dbReference type="OrthoDB" id="9804944at2"/>
<accession>A0A369CK65</accession>
<dbReference type="SUPFAM" id="SSF54593">
    <property type="entry name" value="Glyoxalase/Bleomycin resistance protein/Dihydroxybiphenyl dioxygenase"/>
    <property type="match status" value="1"/>
</dbReference>
<dbReference type="Pfam" id="PF00903">
    <property type="entry name" value="Glyoxalase"/>
    <property type="match status" value="1"/>
</dbReference>
<dbReference type="GO" id="GO:0051213">
    <property type="term" value="F:dioxygenase activity"/>
    <property type="evidence" value="ECO:0007669"/>
    <property type="project" value="UniProtKB-KW"/>
</dbReference>
<organism evidence="2 3">
    <name type="scientific">Thioalbus denitrificans</name>
    <dbReference type="NCBI Taxonomy" id="547122"/>
    <lineage>
        <taxon>Bacteria</taxon>
        <taxon>Pseudomonadati</taxon>
        <taxon>Pseudomonadota</taxon>
        <taxon>Gammaproteobacteria</taxon>
        <taxon>Chromatiales</taxon>
        <taxon>Ectothiorhodospiraceae</taxon>
        <taxon>Thioalbus</taxon>
    </lineage>
</organism>
<dbReference type="RefSeq" id="WP_114277957.1">
    <property type="nucleotide sequence ID" value="NZ_QPJY01000001.1"/>
</dbReference>
<evidence type="ECO:0000313" key="2">
    <source>
        <dbReference type="EMBL" id="RCX33076.1"/>
    </source>
</evidence>
<proteinExistence type="predicted"/>
<dbReference type="CDD" id="cd06587">
    <property type="entry name" value="VOC"/>
    <property type="match status" value="1"/>
</dbReference>
<reference evidence="2 3" key="1">
    <citation type="submission" date="2018-07" db="EMBL/GenBank/DDBJ databases">
        <title>Genomic Encyclopedia of Type Strains, Phase IV (KMG-IV): sequencing the most valuable type-strain genomes for metagenomic binning, comparative biology and taxonomic classification.</title>
        <authorList>
            <person name="Goeker M."/>
        </authorList>
    </citation>
    <scope>NUCLEOTIDE SEQUENCE [LARGE SCALE GENOMIC DNA]</scope>
    <source>
        <strain evidence="2 3">DSM 26407</strain>
    </source>
</reference>
<dbReference type="Gene3D" id="3.10.180.10">
    <property type="entry name" value="2,3-Dihydroxybiphenyl 1,2-Dioxygenase, domain 1"/>
    <property type="match status" value="1"/>
</dbReference>
<dbReference type="PANTHER" id="PTHR21366">
    <property type="entry name" value="GLYOXALASE FAMILY PROTEIN"/>
    <property type="match status" value="1"/>
</dbReference>
<protein>
    <submittedName>
        <fullName evidence="2">Glyoxalase/bleomycin resistance protein/dioxygenase superfamily protein</fullName>
    </submittedName>
</protein>
<evidence type="ECO:0000259" key="1">
    <source>
        <dbReference type="PROSITE" id="PS51819"/>
    </source>
</evidence>
<dbReference type="PROSITE" id="PS51819">
    <property type="entry name" value="VOC"/>
    <property type="match status" value="1"/>
</dbReference>
<dbReference type="AlphaFoldDB" id="A0A369CK65"/>
<evidence type="ECO:0000313" key="3">
    <source>
        <dbReference type="Proteomes" id="UP000252707"/>
    </source>
</evidence>